<evidence type="ECO:0000313" key="14">
    <source>
        <dbReference type="Proteomes" id="UP000288716"/>
    </source>
</evidence>
<keyword evidence="5 11" id="KW-1133">Transmembrane helix</keyword>
<feature type="non-terminal residue" evidence="13">
    <location>
        <position position="489"/>
    </location>
</feature>
<comment type="caution">
    <text evidence="13">The sequence shown here is derived from an EMBL/GenBank/DDBJ whole genome shotgun (WGS) entry which is preliminary data.</text>
</comment>
<dbReference type="SUPFAM" id="SSF81321">
    <property type="entry name" value="Family A G protein-coupled receptor-like"/>
    <property type="match status" value="1"/>
</dbReference>
<dbReference type="PANTHER" id="PTHR24248:SF66">
    <property type="entry name" value="OCTOPAMINE RECEPTOR BETA-3R"/>
    <property type="match status" value="1"/>
</dbReference>
<evidence type="ECO:0000313" key="13">
    <source>
        <dbReference type="EMBL" id="RWS29702.1"/>
    </source>
</evidence>
<keyword evidence="3" id="KW-1003">Cell membrane</keyword>
<feature type="transmembrane region" description="Helical" evidence="11">
    <location>
        <begin position="193"/>
        <end position="218"/>
    </location>
</feature>
<feature type="transmembrane region" description="Helical" evidence="11">
    <location>
        <begin position="151"/>
        <end position="172"/>
    </location>
</feature>
<keyword evidence="7 11" id="KW-0472">Membrane</keyword>
<proteinExistence type="inferred from homology"/>
<evidence type="ECO:0000256" key="8">
    <source>
        <dbReference type="ARBA" id="ARBA00023170"/>
    </source>
</evidence>
<feature type="domain" description="G-protein coupled receptors family 1 profile" evidence="12">
    <location>
        <begin position="93"/>
        <end position="395"/>
    </location>
</feature>
<dbReference type="Gene3D" id="1.20.1070.10">
    <property type="entry name" value="Rhodopsin 7-helix transmembrane proteins"/>
    <property type="match status" value="1"/>
</dbReference>
<dbReference type="InterPro" id="IPR017452">
    <property type="entry name" value="GPCR_Rhodpsn_7TM"/>
</dbReference>
<feature type="transmembrane region" description="Helical" evidence="11">
    <location>
        <begin position="73"/>
        <end position="101"/>
    </location>
</feature>
<dbReference type="EMBL" id="NCKV01000798">
    <property type="protein sequence ID" value="RWS29702.1"/>
    <property type="molecule type" value="Genomic_DNA"/>
</dbReference>
<feature type="transmembrane region" description="Helical" evidence="11">
    <location>
        <begin position="345"/>
        <end position="364"/>
    </location>
</feature>
<dbReference type="GO" id="GO:0005886">
    <property type="term" value="C:plasma membrane"/>
    <property type="evidence" value="ECO:0007669"/>
    <property type="project" value="UniProtKB-SubCell"/>
</dbReference>
<reference evidence="13 14" key="1">
    <citation type="journal article" date="2018" name="Gigascience">
        <title>Genomes of trombidid mites reveal novel predicted allergens and laterally-transferred genes associated with secondary metabolism.</title>
        <authorList>
            <person name="Dong X."/>
            <person name="Chaisiri K."/>
            <person name="Xia D."/>
            <person name="Armstrong S.D."/>
            <person name="Fang Y."/>
            <person name="Donnelly M.J."/>
            <person name="Kadowaki T."/>
            <person name="McGarry J.W."/>
            <person name="Darby A.C."/>
            <person name="Makepeace B.L."/>
        </authorList>
    </citation>
    <scope>NUCLEOTIDE SEQUENCE [LARGE SCALE GENOMIC DNA]</scope>
    <source>
        <strain evidence="13">UoL-UT</strain>
    </source>
</reference>
<dbReference type="PROSITE" id="PS50262">
    <property type="entry name" value="G_PROTEIN_RECEP_F1_2"/>
    <property type="match status" value="1"/>
</dbReference>
<organism evidence="13 14">
    <name type="scientific">Leptotrombidium deliense</name>
    <dbReference type="NCBI Taxonomy" id="299467"/>
    <lineage>
        <taxon>Eukaryota</taxon>
        <taxon>Metazoa</taxon>
        <taxon>Ecdysozoa</taxon>
        <taxon>Arthropoda</taxon>
        <taxon>Chelicerata</taxon>
        <taxon>Arachnida</taxon>
        <taxon>Acari</taxon>
        <taxon>Acariformes</taxon>
        <taxon>Trombidiformes</taxon>
        <taxon>Prostigmata</taxon>
        <taxon>Anystina</taxon>
        <taxon>Parasitengona</taxon>
        <taxon>Trombiculoidea</taxon>
        <taxon>Trombiculidae</taxon>
        <taxon>Leptotrombidium</taxon>
    </lineage>
</organism>
<comment type="subcellular location">
    <subcellularLocation>
        <location evidence="1">Cell membrane</location>
        <topology evidence="1">Multi-pass membrane protein</topology>
    </subcellularLocation>
</comment>
<keyword evidence="9 10" id="KW-0807">Transducer</keyword>
<evidence type="ECO:0000256" key="10">
    <source>
        <dbReference type="RuleBase" id="RU000688"/>
    </source>
</evidence>
<evidence type="ECO:0000259" key="12">
    <source>
        <dbReference type="PROSITE" id="PS50262"/>
    </source>
</evidence>
<gene>
    <name evidence="13" type="ORF">B4U80_10976</name>
</gene>
<evidence type="ECO:0000256" key="6">
    <source>
        <dbReference type="ARBA" id="ARBA00023040"/>
    </source>
</evidence>
<dbReference type="STRING" id="299467.A0A443SQD7"/>
<feature type="transmembrane region" description="Helical" evidence="11">
    <location>
        <begin position="249"/>
        <end position="269"/>
    </location>
</feature>
<evidence type="ECO:0000256" key="2">
    <source>
        <dbReference type="ARBA" id="ARBA00010663"/>
    </source>
</evidence>
<accession>A0A443SQD7</accession>
<dbReference type="PANTHER" id="PTHR24248">
    <property type="entry name" value="ADRENERGIC RECEPTOR-RELATED G-PROTEIN COUPLED RECEPTOR"/>
    <property type="match status" value="1"/>
</dbReference>
<evidence type="ECO:0000256" key="4">
    <source>
        <dbReference type="ARBA" id="ARBA00022692"/>
    </source>
</evidence>
<name>A0A443SQD7_9ACAR</name>
<comment type="similarity">
    <text evidence="2 10">Belongs to the G-protein coupled receptor 1 family.</text>
</comment>
<dbReference type="PRINTS" id="PR00237">
    <property type="entry name" value="GPCRRHODOPSN"/>
</dbReference>
<dbReference type="Proteomes" id="UP000288716">
    <property type="component" value="Unassembled WGS sequence"/>
</dbReference>
<dbReference type="Pfam" id="PF00001">
    <property type="entry name" value="7tm_1"/>
    <property type="match status" value="1"/>
</dbReference>
<evidence type="ECO:0000256" key="9">
    <source>
        <dbReference type="ARBA" id="ARBA00023224"/>
    </source>
</evidence>
<dbReference type="SMART" id="SM01381">
    <property type="entry name" value="7TM_GPCR_Srsx"/>
    <property type="match status" value="1"/>
</dbReference>
<dbReference type="GO" id="GO:0004930">
    <property type="term" value="F:G protein-coupled receptor activity"/>
    <property type="evidence" value="ECO:0007669"/>
    <property type="project" value="UniProtKB-KW"/>
</dbReference>
<evidence type="ECO:0000256" key="7">
    <source>
        <dbReference type="ARBA" id="ARBA00023136"/>
    </source>
</evidence>
<keyword evidence="6 10" id="KW-0297">G-protein coupled receptor</keyword>
<feature type="transmembrane region" description="Helical" evidence="11">
    <location>
        <begin position="113"/>
        <end position="136"/>
    </location>
</feature>
<dbReference type="PROSITE" id="PS00237">
    <property type="entry name" value="G_PROTEIN_RECEP_F1_1"/>
    <property type="match status" value="1"/>
</dbReference>
<keyword evidence="4 10" id="KW-0812">Transmembrane</keyword>
<dbReference type="GO" id="GO:0071880">
    <property type="term" value="P:adenylate cyclase-activating adrenergic receptor signaling pathway"/>
    <property type="evidence" value="ECO:0007669"/>
    <property type="project" value="TreeGrafter"/>
</dbReference>
<evidence type="ECO:0000256" key="11">
    <source>
        <dbReference type="SAM" id="Phobius"/>
    </source>
</evidence>
<protein>
    <submittedName>
        <fullName evidence="13">Beta-2 adrenergic receptor-like protein</fullName>
    </submittedName>
</protein>
<feature type="transmembrane region" description="Helical" evidence="11">
    <location>
        <begin position="379"/>
        <end position="398"/>
    </location>
</feature>
<keyword evidence="8 10" id="KW-0675">Receptor</keyword>
<dbReference type="OrthoDB" id="6501766at2759"/>
<keyword evidence="14" id="KW-1185">Reference proteome</keyword>
<dbReference type="GO" id="GO:0043410">
    <property type="term" value="P:positive regulation of MAPK cascade"/>
    <property type="evidence" value="ECO:0007669"/>
    <property type="project" value="TreeGrafter"/>
</dbReference>
<dbReference type="InterPro" id="IPR000276">
    <property type="entry name" value="GPCR_Rhodpsn"/>
</dbReference>
<evidence type="ECO:0000256" key="3">
    <source>
        <dbReference type="ARBA" id="ARBA00022475"/>
    </source>
</evidence>
<dbReference type="CDD" id="cd14967">
    <property type="entry name" value="7tmA_amine_R-like"/>
    <property type="match status" value="1"/>
</dbReference>
<dbReference type="AlphaFoldDB" id="A0A443SQD7"/>
<evidence type="ECO:0000256" key="5">
    <source>
        <dbReference type="ARBA" id="ARBA00022989"/>
    </source>
</evidence>
<evidence type="ECO:0000256" key="1">
    <source>
        <dbReference type="ARBA" id="ARBA00004651"/>
    </source>
</evidence>
<dbReference type="VEuPathDB" id="VectorBase:LDEU002338"/>
<sequence length="489" mass="55454">MMNSNELSSNNFDLNETDIDTLRVRLFANDSLDAIDNLDELQLLPYLNASSGNWWNDLLPDNEYSRNATLFQFIFRAIGVFISSLIIITTIFGNTLVIIVVKKFHKMKTVTNILLASLAMADITVALLVMPFQLIYDYVREFPFGPIICHFWISCDVMCCTASLLHLCAVAIDRYFAITNPLRYKASVNKRRLFCSIAIIWLCSITISFVPVFCGWFHDGSFHDVFSVDQVPDCGLKVNLTYAIISSTVSFYLPLHIMLYVYFQILIIAERQSREIRQLERSFKQNGFIEDHHNNSMSLSDHSHNSSIEDKRRVERNLKKRAKQILTETKAIRTLGISAINHESVLFALYSLCWLPYFIAYVALPLCGDCEISYETQSVITWLGFVNSSLNPCIYALLNKEFKNAFRRVLCCTNVIIENDLIMDEMSTASRSVQRSERCQLGFEMSASPCISRTPSATAETINPCLHLSTDPSGSKLALPNSSVGRSSI</sequence>